<feature type="region of interest" description="Disordered" evidence="7">
    <location>
        <begin position="137"/>
        <end position="160"/>
    </location>
</feature>
<dbReference type="PANTHER" id="PTHR14211">
    <property type="entry name" value="GLIOMA SUPPRESSOR CANDIDATE REGION GENE 2"/>
    <property type="match status" value="1"/>
</dbReference>
<evidence type="ECO:0000256" key="2">
    <source>
        <dbReference type="ARBA" id="ARBA00004642"/>
    </source>
</evidence>
<comment type="caution">
    <text evidence="9">The sequence shown here is derived from an EMBL/GenBank/DDBJ whole genome shotgun (WGS) entry which is preliminary data.</text>
</comment>
<keyword evidence="8" id="KW-0732">Signal</keyword>
<dbReference type="PIRSF" id="PIRSF017302">
    <property type="entry name" value="Gltscr2"/>
    <property type="match status" value="1"/>
</dbReference>
<evidence type="ECO:0000256" key="6">
    <source>
        <dbReference type="ARBA" id="ARBA00023242"/>
    </source>
</evidence>
<feature type="chain" id="PRO_5042162065" description="Ribosome biogenesis protein NOP53" evidence="8">
    <location>
        <begin position="22"/>
        <end position="400"/>
    </location>
</feature>
<evidence type="ECO:0000256" key="8">
    <source>
        <dbReference type="SAM" id="SignalP"/>
    </source>
</evidence>
<dbReference type="GO" id="GO:0005654">
    <property type="term" value="C:nucleoplasm"/>
    <property type="evidence" value="ECO:0007669"/>
    <property type="project" value="UniProtKB-SubCell"/>
</dbReference>
<comment type="similarity">
    <text evidence="3">Belongs to the NOP53 family.</text>
</comment>
<evidence type="ECO:0000256" key="3">
    <source>
        <dbReference type="ARBA" id="ARBA00008838"/>
    </source>
</evidence>
<dbReference type="GO" id="GO:0006364">
    <property type="term" value="P:rRNA processing"/>
    <property type="evidence" value="ECO:0007669"/>
    <property type="project" value="TreeGrafter"/>
</dbReference>
<evidence type="ECO:0000313" key="10">
    <source>
        <dbReference type="Proteomes" id="UP001208570"/>
    </source>
</evidence>
<proteinExistence type="inferred from homology"/>
<dbReference type="GO" id="GO:0000027">
    <property type="term" value="P:ribosomal large subunit assembly"/>
    <property type="evidence" value="ECO:0007669"/>
    <property type="project" value="TreeGrafter"/>
</dbReference>
<feature type="compositionally biased region" description="Basic and acidic residues" evidence="7">
    <location>
        <begin position="229"/>
        <end position="241"/>
    </location>
</feature>
<feature type="region of interest" description="Disordered" evidence="7">
    <location>
        <begin position="221"/>
        <end position="268"/>
    </location>
</feature>
<accession>A0AAD9MVQ0</accession>
<dbReference type="GO" id="GO:0008097">
    <property type="term" value="F:5S rRNA binding"/>
    <property type="evidence" value="ECO:0007669"/>
    <property type="project" value="TreeGrafter"/>
</dbReference>
<evidence type="ECO:0000256" key="5">
    <source>
        <dbReference type="ARBA" id="ARBA00022517"/>
    </source>
</evidence>
<dbReference type="Proteomes" id="UP001208570">
    <property type="component" value="Unassembled WGS sequence"/>
</dbReference>
<dbReference type="InterPro" id="IPR011687">
    <property type="entry name" value="Nop53/GLTSCR2"/>
</dbReference>
<dbReference type="GO" id="GO:0005730">
    <property type="term" value="C:nucleolus"/>
    <property type="evidence" value="ECO:0007669"/>
    <property type="project" value="UniProtKB-SubCell"/>
</dbReference>
<keyword evidence="5" id="KW-0690">Ribosome biogenesis</keyword>
<feature type="non-terminal residue" evidence="9">
    <location>
        <position position="1"/>
    </location>
</feature>
<organism evidence="9 10">
    <name type="scientific">Paralvinella palmiformis</name>
    <dbReference type="NCBI Taxonomy" id="53620"/>
    <lineage>
        <taxon>Eukaryota</taxon>
        <taxon>Metazoa</taxon>
        <taxon>Spiralia</taxon>
        <taxon>Lophotrochozoa</taxon>
        <taxon>Annelida</taxon>
        <taxon>Polychaeta</taxon>
        <taxon>Sedentaria</taxon>
        <taxon>Canalipalpata</taxon>
        <taxon>Terebellida</taxon>
        <taxon>Terebelliformia</taxon>
        <taxon>Alvinellidae</taxon>
        <taxon>Paralvinella</taxon>
    </lineage>
</organism>
<dbReference type="Pfam" id="PF07767">
    <property type="entry name" value="Nop53"/>
    <property type="match status" value="1"/>
</dbReference>
<evidence type="ECO:0000256" key="7">
    <source>
        <dbReference type="SAM" id="MobiDB-lite"/>
    </source>
</evidence>
<comment type="subcellular location">
    <subcellularLocation>
        <location evidence="1">Nucleus</location>
        <location evidence="1">Nucleolus</location>
    </subcellularLocation>
    <subcellularLocation>
        <location evidence="2">Nucleus</location>
        <location evidence="2">Nucleoplasm</location>
    </subcellularLocation>
</comment>
<dbReference type="PANTHER" id="PTHR14211:SF7">
    <property type="entry name" value="RIBOSOME BIOGENESIS PROTEIN NOP53"/>
    <property type="match status" value="1"/>
</dbReference>
<name>A0AAD9MVQ0_9ANNE</name>
<keyword evidence="6" id="KW-0539">Nucleus</keyword>
<reference evidence="9" key="1">
    <citation type="journal article" date="2023" name="Mol. Biol. Evol.">
        <title>Third-Generation Sequencing Reveals the Adaptive Role of the Epigenome in Three Deep-Sea Polychaetes.</title>
        <authorList>
            <person name="Perez M."/>
            <person name="Aroh O."/>
            <person name="Sun Y."/>
            <person name="Lan Y."/>
            <person name="Juniper S.K."/>
            <person name="Young C.R."/>
            <person name="Angers B."/>
            <person name="Qian P.Y."/>
        </authorList>
    </citation>
    <scope>NUCLEOTIDE SEQUENCE</scope>
    <source>
        <strain evidence="9">P08H-3</strain>
    </source>
</reference>
<dbReference type="AlphaFoldDB" id="A0AAD9MVQ0"/>
<feature type="compositionally biased region" description="Basic residues" evidence="7">
    <location>
        <begin position="76"/>
        <end position="90"/>
    </location>
</feature>
<evidence type="ECO:0000256" key="1">
    <source>
        <dbReference type="ARBA" id="ARBA00004604"/>
    </source>
</evidence>
<feature type="compositionally biased region" description="Polar residues" evidence="7">
    <location>
        <begin position="92"/>
        <end position="102"/>
    </location>
</feature>
<feature type="compositionally biased region" description="Basic and acidic residues" evidence="7">
    <location>
        <begin position="248"/>
        <end position="268"/>
    </location>
</feature>
<dbReference type="EMBL" id="JAODUP010000670">
    <property type="protein sequence ID" value="KAK2145586.1"/>
    <property type="molecule type" value="Genomic_DNA"/>
</dbReference>
<feature type="signal peptide" evidence="8">
    <location>
        <begin position="1"/>
        <end position="21"/>
    </location>
</feature>
<protein>
    <recommendedName>
        <fullName evidence="4">Ribosome biogenesis protein NOP53</fullName>
    </recommendedName>
</protein>
<keyword evidence="10" id="KW-1185">Reference proteome</keyword>
<sequence>KLLRYLYNLLIIFCCYYSSRGLVAEKANDALFFVDTSGSELKQDDPAPRKNRTFKPLKCHALLEPDANIKPIRVPRNVKKTAPQRKRKVKQGQANQANTLQNKRQKRDESDLTVAEIDLWCDKGKGEEGDEFYLRQTKKKTPKPPSHLTTKSSVLPSVEVPHPGSSYNPLYEEYQDLLNKALEVEKQKEKEELRLKRTVDDLISKVTVQELKERWMKEMSSGINDDDLSDHSEDVDRDNDRLSVNPPVRREDKKTERQRRKEQEEQAKEKLAALEKTNKLRKFEILRIKRIKTEVEQRTLALKKRQELKAAKREEKMKKPKKLGKYKYKEPELEIKLSDELPDSLRHLKPEGHLLEDRLKSLQKRNIIEPRQRVKSSRRYKRKTYIKKSHKFEANLIRNA</sequence>
<gene>
    <name evidence="9" type="ORF">LSH36_670g01000</name>
</gene>
<evidence type="ECO:0000313" key="9">
    <source>
        <dbReference type="EMBL" id="KAK2145586.1"/>
    </source>
</evidence>
<evidence type="ECO:0000256" key="4">
    <source>
        <dbReference type="ARBA" id="ARBA00018339"/>
    </source>
</evidence>
<feature type="region of interest" description="Disordered" evidence="7">
    <location>
        <begin position="72"/>
        <end position="108"/>
    </location>
</feature>